<dbReference type="RefSeq" id="WP_245811557.1">
    <property type="nucleotide sequence ID" value="NZ_JXJU01000001.1"/>
</dbReference>
<gene>
    <name evidence="1" type="ORF">RT41_GL000344</name>
</gene>
<dbReference type="AlphaFoldDB" id="A0A2A5RQ51"/>
<sequence>MVKEKIFRSKKRGFLLILLIALLTSLLGFLLGMQMGRKGNPNLSGGQMPPIYPSIYITGSSGKISSIDPIVRGVIDDKDTKAKRGLEIVVDADNKLTISGKISPMNHYPTIEVGMENGTNNSLKYEAALKSVMTYLSEHYRIPFVNVMGYSAGGSGVYRYLLQYGNDSSLPSVEKFVSLDGQYNASTAQPNQSLEEVLKSGPLIKTKYYQYWEQNYTKLDSNIQVTFLEGAYDIKNETDGVVPWADTFSIYHFLVANGNPVSYFLFKGQYTNHADVPQNKQAINYIKTAFYK</sequence>
<evidence type="ECO:0000313" key="2">
    <source>
        <dbReference type="Proteomes" id="UP000218181"/>
    </source>
</evidence>
<evidence type="ECO:0000313" key="1">
    <source>
        <dbReference type="EMBL" id="PCS01580.1"/>
    </source>
</evidence>
<dbReference type="Pfam" id="PF06028">
    <property type="entry name" value="DUF915"/>
    <property type="match status" value="1"/>
</dbReference>
<evidence type="ECO:0008006" key="3">
    <source>
        <dbReference type="Google" id="ProtNLM"/>
    </source>
</evidence>
<dbReference type="SUPFAM" id="SSF53474">
    <property type="entry name" value="alpha/beta-Hydrolases"/>
    <property type="match status" value="1"/>
</dbReference>
<reference evidence="1 2" key="1">
    <citation type="submission" date="2014-12" db="EMBL/GenBank/DDBJ databases">
        <title>Draft genome sequences of 10 type strains of Lactococcus.</title>
        <authorList>
            <person name="Sun Z."/>
            <person name="Zhong Z."/>
            <person name="Liu W."/>
            <person name="Zhang W."/>
            <person name="Zhang H."/>
        </authorList>
    </citation>
    <scope>NUCLEOTIDE SEQUENCE [LARGE SCALE GENOMIC DNA]</scope>
    <source>
        <strain evidence="1 2">JCM 16395</strain>
    </source>
</reference>
<protein>
    <recommendedName>
        <fullName evidence="3">Alpha/beta hydrolase</fullName>
    </recommendedName>
</protein>
<name>A0A2A5RQ51_9LACT</name>
<dbReference type="InterPro" id="IPR010315">
    <property type="entry name" value="DUF915_hydro-like"/>
</dbReference>
<accession>A0A2A5RQ51</accession>
<dbReference type="EMBL" id="JXJU01000001">
    <property type="protein sequence ID" value="PCS01580.1"/>
    <property type="molecule type" value="Genomic_DNA"/>
</dbReference>
<dbReference type="InterPro" id="IPR029058">
    <property type="entry name" value="AB_hydrolase_fold"/>
</dbReference>
<proteinExistence type="predicted"/>
<dbReference type="Gene3D" id="3.40.50.1820">
    <property type="entry name" value="alpha/beta hydrolase"/>
    <property type="match status" value="1"/>
</dbReference>
<comment type="caution">
    <text evidence="1">The sequence shown here is derived from an EMBL/GenBank/DDBJ whole genome shotgun (WGS) entry which is preliminary data.</text>
</comment>
<organism evidence="1 2">
    <name type="scientific">Lactococcus fujiensis JCM 16395</name>
    <dbReference type="NCBI Taxonomy" id="1291764"/>
    <lineage>
        <taxon>Bacteria</taxon>
        <taxon>Bacillati</taxon>
        <taxon>Bacillota</taxon>
        <taxon>Bacilli</taxon>
        <taxon>Lactobacillales</taxon>
        <taxon>Streptococcaceae</taxon>
        <taxon>Lactococcus</taxon>
    </lineage>
</organism>
<keyword evidence="2" id="KW-1185">Reference proteome</keyword>
<dbReference type="Proteomes" id="UP000218181">
    <property type="component" value="Unassembled WGS sequence"/>
</dbReference>
<dbReference type="STRING" id="1291764.GCA_001311235_00068"/>